<dbReference type="Pfam" id="PF00226">
    <property type="entry name" value="DnaJ"/>
    <property type="match status" value="1"/>
</dbReference>
<evidence type="ECO:0000256" key="1">
    <source>
        <dbReference type="ARBA" id="ARBA00023186"/>
    </source>
</evidence>
<dbReference type="InterPro" id="IPR036869">
    <property type="entry name" value="J_dom_sf"/>
</dbReference>
<proteinExistence type="predicted"/>
<evidence type="ECO:0000313" key="3">
    <source>
        <dbReference type="EMBL" id="KAJ6215724.1"/>
    </source>
</evidence>
<dbReference type="InterPro" id="IPR029827">
    <property type="entry name" value="JDP1-like"/>
</dbReference>
<evidence type="ECO:0000259" key="2">
    <source>
        <dbReference type="PROSITE" id="PS50076"/>
    </source>
</evidence>
<dbReference type="Gene3D" id="1.10.287.110">
    <property type="entry name" value="DnaJ domain"/>
    <property type="match status" value="1"/>
</dbReference>
<dbReference type="EMBL" id="JAPWDV010000004">
    <property type="protein sequence ID" value="KAJ6215724.1"/>
    <property type="molecule type" value="Genomic_DNA"/>
</dbReference>
<keyword evidence="4" id="KW-1185">Reference proteome</keyword>
<reference evidence="3" key="1">
    <citation type="submission" date="2022-12" db="EMBL/GenBank/DDBJ databases">
        <title>Genome assemblies of Blomia tropicalis.</title>
        <authorList>
            <person name="Cui Y."/>
        </authorList>
    </citation>
    <scope>NUCLEOTIDE SEQUENCE</scope>
    <source>
        <tissue evidence="3">Adult mites</tissue>
    </source>
</reference>
<dbReference type="GO" id="GO:0005737">
    <property type="term" value="C:cytoplasm"/>
    <property type="evidence" value="ECO:0007669"/>
    <property type="project" value="TreeGrafter"/>
</dbReference>
<comment type="caution">
    <text evidence="3">The sequence shown here is derived from an EMBL/GenBank/DDBJ whole genome shotgun (WGS) entry which is preliminary data.</text>
</comment>
<protein>
    <recommendedName>
        <fullName evidence="2">J domain-containing protein</fullName>
    </recommendedName>
</protein>
<evidence type="ECO:0000313" key="4">
    <source>
        <dbReference type="Proteomes" id="UP001142055"/>
    </source>
</evidence>
<feature type="domain" description="J" evidence="2">
    <location>
        <begin position="1"/>
        <end position="47"/>
    </location>
</feature>
<keyword evidence="1" id="KW-0143">Chaperone</keyword>
<organism evidence="3 4">
    <name type="scientific">Blomia tropicalis</name>
    <name type="common">Mite</name>
    <dbReference type="NCBI Taxonomy" id="40697"/>
    <lineage>
        <taxon>Eukaryota</taxon>
        <taxon>Metazoa</taxon>
        <taxon>Ecdysozoa</taxon>
        <taxon>Arthropoda</taxon>
        <taxon>Chelicerata</taxon>
        <taxon>Arachnida</taxon>
        <taxon>Acari</taxon>
        <taxon>Acariformes</taxon>
        <taxon>Sarcoptiformes</taxon>
        <taxon>Astigmata</taxon>
        <taxon>Glycyphagoidea</taxon>
        <taxon>Echimyopodidae</taxon>
        <taxon>Blomia</taxon>
    </lineage>
</organism>
<accession>A0A9Q0RIH0</accession>
<sequence length="129" mass="15329">MAEYRARALTLHPDKCGPQYGKQFYRLQRAKEILLDHERRRDYDRWRTSGLSITYRRWTHLKRNGTLHGSMHWMSSSSSNKIPALLDSADHSETSNQATQAEREEHFQFQYSEADTDSSMLKQFRSYQI</sequence>
<dbReference type="AlphaFoldDB" id="A0A9Q0RIH0"/>
<dbReference type="SUPFAM" id="SSF46565">
    <property type="entry name" value="Chaperone J-domain"/>
    <property type="match status" value="1"/>
</dbReference>
<dbReference type="Proteomes" id="UP001142055">
    <property type="component" value="Chromosome 4"/>
</dbReference>
<dbReference type="PANTHER" id="PTHR44500">
    <property type="entry name" value="DNAJ HOMOLOG SUBFAMILY C MEMBER 12"/>
    <property type="match status" value="1"/>
</dbReference>
<dbReference type="InterPro" id="IPR001623">
    <property type="entry name" value="DnaJ_domain"/>
</dbReference>
<dbReference type="OrthoDB" id="436519at2759"/>
<dbReference type="PROSITE" id="PS50076">
    <property type="entry name" value="DNAJ_2"/>
    <property type="match status" value="1"/>
</dbReference>
<gene>
    <name evidence="3" type="ORF">RDWZM_010224</name>
</gene>
<dbReference type="PANTHER" id="PTHR44500:SF1">
    <property type="entry name" value="DNAJ HOMOLOG SUBFAMILY C MEMBER 12"/>
    <property type="match status" value="1"/>
</dbReference>
<name>A0A9Q0RIH0_BLOTA</name>